<gene>
    <name evidence="3" type="ORF">QD47_00090</name>
</gene>
<dbReference type="PATRIC" id="fig|159743.3.peg.19"/>
<reference evidence="3 4" key="1">
    <citation type="submission" date="2014-11" db="EMBL/GenBank/DDBJ databases">
        <title>Draft Genome Sequences of Paenibacillus polymyxa NRRL B-30509 and Paenibacillus terrae NRRL B-30644, Strains from a Poultry Environment that Produce Tridecaptin A and Paenicidins.</title>
        <authorList>
            <person name="van Belkum M.J."/>
            <person name="Lohans C.T."/>
            <person name="Vederas J.C."/>
        </authorList>
    </citation>
    <scope>NUCLEOTIDE SEQUENCE [LARGE SCALE GENOMIC DNA]</scope>
    <source>
        <strain evidence="3 4">NRRL B-30644</strain>
    </source>
</reference>
<dbReference type="Proteomes" id="UP000032534">
    <property type="component" value="Unassembled WGS sequence"/>
</dbReference>
<organism evidence="3 4">
    <name type="scientific">Paenibacillus terrae</name>
    <dbReference type="NCBI Taxonomy" id="159743"/>
    <lineage>
        <taxon>Bacteria</taxon>
        <taxon>Bacillati</taxon>
        <taxon>Bacillota</taxon>
        <taxon>Bacilli</taxon>
        <taxon>Bacillales</taxon>
        <taxon>Paenibacillaceae</taxon>
        <taxon>Paenibacillus</taxon>
    </lineage>
</organism>
<dbReference type="InterPro" id="IPR012854">
    <property type="entry name" value="Cu_amine_oxidase-like_N"/>
</dbReference>
<dbReference type="Gene3D" id="3.30.457.10">
    <property type="entry name" value="Copper amine oxidase-like, N-terminal domain"/>
    <property type="match status" value="1"/>
</dbReference>
<dbReference type="Pfam" id="PF07833">
    <property type="entry name" value="Cu_amine_oxidN1"/>
    <property type="match status" value="1"/>
</dbReference>
<feature type="signal peptide" evidence="1">
    <location>
        <begin position="1"/>
        <end position="27"/>
    </location>
</feature>
<dbReference type="AlphaFoldDB" id="A0A0D7X840"/>
<proteinExistence type="predicted"/>
<evidence type="ECO:0000256" key="1">
    <source>
        <dbReference type="SAM" id="SignalP"/>
    </source>
</evidence>
<protein>
    <submittedName>
        <fullName evidence="3">Peptidase M23</fullName>
    </submittedName>
</protein>
<comment type="caution">
    <text evidence="3">The sequence shown here is derived from an EMBL/GenBank/DDBJ whole genome shotgun (WGS) entry which is preliminary data.</text>
</comment>
<dbReference type="OrthoDB" id="2649379at2"/>
<evidence type="ECO:0000259" key="2">
    <source>
        <dbReference type="Pfam" id="PF07833"/>
    </source>
</evidence>
<accession>A0A0D7X840</accession>
<evidence type="ECO:0000313" key="3">
    <source>
        <dbReference type="EMBL" id="KJD47630.1"/>
    </source>
</evidence>
<keyword evidence="4" id="KW-1185">Reference proteome</keyword>
<name>A0A0D7X840_9BACL</name>
<dbReference type="InterPro" id="IPR036582">
    <property type="entry name" value="Mao_N_sf"/>
</dbReference>
<feature type="domain" description="Copper amine oxidase-like N-terminal" evidence="2">
    <location>
        <begin position="54"/>
        <end position="148"/>
    </location>
</feature>
<feature type="chain" id="PRO_5002326373" evidence="1">
    <location>
        <begin position="28"/>
        <end position="287"/>
    </location>
</feature>
<dbReference type="EMBL" id="JTHP01000001">
    <property type="protein sequence ID" value="KJD47630.1"/>
    <property type="molecule type" value="Genomic_DNA"/>
</dbReference>
<evidence type="ECO:0000313" key="4">
    <source>
        <dbReference type="Proteomes" id="UP000032534"/>
    </source>
</evidence>
<sequence>MCMFRTSQLSFTLLAFALFSASPVVNAAQTDHSLNFSGTSLLKVNDYDVLYSAPVGPYTNKENRLMAPLRSVSELLGAKVEYNLKSQEAIINWKKDKIMFYKGKDMYELNGETVQMDSYPEVKQNSFIIPLGVLLRAMDIPFEYKNNKVVLQNESFNQSKVLQHVTELDWGRNNILDNNSILDVRDFKLIAKTNSSGELEGNLTVSALNRSGSAIKEGKEDLHEIFVFNQTLNMDADQASVDIPDRKRPKIEKGSSVSRSISFLTIKDPLQYVLVAGRTIKTKDELK</sequence>
<keyword evidence="1" id="KW-0732">Signal</keyword>
<dbReference type="SUPFAM" id="SSF55383">
    <property type="entry name" value="Copper amine oxidase, domain N"/>
    <property type="match status" value="1"/>
</dbReference>